<dbReference type="Proteomes" id="UP001632037">
    <property type="component" value="Unassembled WGS sequence"/>
</dbReference>
<feature type="region of interest" description="Disordered" evidence="1">
    <location>
        <begin position="1"/>
        <end position="279"/>
    </location>
</feature>
<comment type="caution">
    <text evidence="2">The sequence shown here is derived from an EMBL/GenBank/DDBJ whole genome shotgun (WGS) entry which is preliminary data.</text>
</comment>
<sequence length="279" mass="30444">MASTPQKELPSEGQQEPTQDTEMEVQETVTNEQKPQEEKQHDTEEEEKQEQEKKDENETQKAETPAKSAKSVAKQTPNHTTFATKRKFDALHARNTAADPSISEHEKNKKARAPALMKTPGTKLNRSAKTGTKAREFSFARPTQSSANRSAAAAKDHARAKPTPLSARKPIHPKRTLAMPQRASVPARTAPAIKDKEARSHFNYTPYSGPLPPLTVESSFAPKGSQNLDQGPRTASPAKTKLAAIGRKPRPASATKTKPQSSTAKEVKPPSSPAKPDRP</sequence>
<evidence type="ECO:0000256" key="1">
    <source>
        <dbReference type="SAM" id="MobiDB-lite"/>
    </source>
</evidence>
<dbReference type="EMBL" id="JBIMZQ010000005">
    <property type="protein sequence ID" value="KAL3671754.1"/>
    <property type="molecule type" value="Genomic_DNA"/>
</dbReference>
<accession>A0ABD3G1H8</accession>
<protein>
    <recommendedName>
        <fullName evidence="4">TPX2 C-terminal domain-containing protein</fullName>
    </recommendedName>
</protein>
<name>A0ABD3G1H8_9STRA</name>
<proteinExistence type="predicted"/>
<keyword evidence="3" id="KW-1185">Reference proteome</keyword>
<feature type="compositionally biased region" description="Polar residues" evidence="1">
    <location>
        <begin position="254"/>
        <end position="264"/>
    </location>
</feature>
<dbReference type="AlphaFoldDB" id="A0ABD3G1H8"/>
<evidence type="ECO:0008006" key="4">
    <source>
        <dbReference type="Google" id="ProtNLM"/>
    </source>
</evidence>
<gene>
    <name evidence="2" type="ORF">V7S43_003664</name>
</gene>
<reference evidence="2 3" key="1">
    <citation type="submission" date="2024-09" db="EMBL/GenBank/DDBJ databases">
        <title>Genome sequencing and assembly of Phytophthora oleae, isolate VK10A, causative agent of rot of olive drupes.</title>
        <authorList>
            <person name="Conti Taguali S."/>
            <person name="Riolo M."/>
            <person name="La Spada F."/>
            <person name="Cacciola S.O."/>
            <person name="Dionisio G."/>
        </authorList>
    </citation>
    <scope>NUCLEOTIDE SEQUENCE [LARGE SCALE GENOMIC DNA]</scope>
    <source>
        <strain evidence="2 3">VK10A</strain>
    </source>
</reference>
<evidence type="ECO:0000313" key="2">
    <source>
        <dbReference type="EMBL" id="KAL3671754.1"/>
    </source>
</evidence>
<feature type="compositionally biased region" description="Polar residues" evidence="1">
    <location>
        <begin position="73"/>
        <end position="83"/>
    </location>
</feature>
<evidence type="ECO:0000313" key="3">
    <source>
        <dbReference type="Proteomes" id="UP001632037"/>
    </source>
</evidence>
<organism evidence="2 3">
    <name type="scientific">Phytophthora oleae</name>
    <dbReference type="NCBI Taxonomy" id="2107226"/>
    <lineage>
        <taxon>Eukaryota</taxon>
        <taxon>Sar</taxon>
        <taxon>Stramenopiles</taxon>
        <taxon>Oomycota</taxon>
        <taxon>Peronosporomycetes</taxon>
        <taxon>Peronosporales</taxon>
        <taxon>Peronosporaceae</taxon>
        <taxon>Phytophthora</taxon>
    </lineage>
</organism>
<feature type="compositionally biased region" description="Polar residues" evidence="1">
    <location>
        <begin position="1"/>
        <end position="18"/>
    </location>
</feature>
<feature type="compositionally biased region" description="Basic and acidic residues" evidence="1">
    <location>
        <begin position="50"/>
        <end position="61"/>
    </location>
</feature>